<dbReference type="InterPro" id="IPR033379">
    <property type="entry name" value="Acid_Pase_AS"/>
</dbReference>
<dbReference type="OrthoDB" id="258392at2759"/>
<evidence type="ECO:0000313" key="4">
    <source>
        <dbReference type="Proteomes" id="UP000005239"/>
    </source>
</evidence>
<dbReference type="InterPro" id="IPR050645">
    <property type="entry name" value="Histidine_acid_phosphatase"/>
</dbReference>
<reference evidence="4" key="1">
    <citation type="journal article" date="2008" name="Nat. Genet.">
        <title>The Pristionchus pacificus genome provides a unique perspective on nematode lifestyle and parasitism.</title>
        <authorList>
            <person name="Dieterich C."/>
            <person name="Clifton S.W."/>
            <person name="Schuster L.N."/>
            <person name="Chinwalla A."/>
            <person name="Delehaunty K."/>
            <person name="Dinkelacker I."/>
            <person name="Fulton L."/>
            <person name="Fulton R."/>
            <person name="Godfrey J."/>
            <person name="Minx P."/>
            <person name="Mitreva M."/>
            <person name="Roeseler W."/>
            <person name="Tian H."/>
            <person name="Witte H."/>
            <person name="Yang S.P."/>
            <person name="Wilson R.K."/>
            <person name="Sommer R.J."/>
        </authorList>
    </citation>
    <scope>NUCLEOTIDE SEQUENCE [LARGE SCALE GENOMIC DNA]</scope>
    <source>
        <strain evidence="4">PS312</strain>
    </source>
</reference>
<dbReference type="PANTHER" id="PTHR11567:SF210">
    <property type="entry name" value="ACID PHOSPHATASE 5-RELATED"/>
    <property type="match status" value="1"/>
</dbReference>
<proteinExistence type="inferred from homology"/>
<dbReference type="Proteomes" id="UP000005239">
    <property type="component" value="Unassembled WGS sequence"/>
</dbReference>
<dbReference type="PANTHER" id="PTHR11567">
    <property type="entry name" value="ACID PHOSPHATASE-RELATED"/>
    <property type="match status" value="1"/>
</dbReference>
<keyword evidence="4" id="KW-1185">Reference proteome</keyword>
<dbReference type="SUPFAM" id="SSF53254">
    <property type="entry name" value="Phosphoglycerate mutase-like"/>
    <property type="match status" value="2"/>
</dbReference>
<evidence type="ECO:0000256" key="1">
    <source>
        <dbReference type="ARBA" id="ARBA00000032"/>
    </source>
</evidence>
<reference evidence="3" key="2">
    <citation type="submission" date="2022-06" db="UniProtKB">
        <authorList>
            <consortium name="EnsemblMetazoa"/>
        </authorList>
    </citation>
    <scope>IDENTIFICATION</scope>
    <source>
        <strain evidence="3">PS312</strain>
    </source>
</reference>
<evidence type="ECO:0000313" key="3">
    <source>
        <dbReference type="EnsemblMetazoa" id="PPA31591.1"/>
    </source>
</evidence>
<sequence length="718" mass="80252">MRSILLLLSIFALGQGQKLLFAQTIWRHGLRTPIGTYTNDPYQEAFFGVPEGELLAEGMRQEFVRGQQLQKMYGQGGLKLVGDKYSRYETYVRSGDFPRCTQSALANLAGFYEDSPTFPTGVPGWPSAWTPVPLHTVPHDEDYILEQFDICPKLFVLQNERNNRQEFQDFVASNWRVLHTINVNSGDPEDYSYGAMAGMAMSLEIEKACNLTMPDWVTDEFYDDLETAVDAGGDYFFGEAAFGLPLDQRFTQLSAGFLLKDWMDNIDAIINGTSTLKYYAYSGHDMSINSILIGLGMKSELIGGGDCGYAATIACELWEKDGEYFVKLQFSPNSDSGFEPFTNKLPGCGADLCPLTEFWKVIQPLIADDVTLWRHGLRTPINTYAADPYNEAFFGVPQGELLAEGMRQHIIRGQQLRKMYIDDANSSVQSTVDIRSIGRFCRCSQSALANMAGFYQDSPTYPNGVPDWPSAWTPIPVHTVPHGEDWVLEAPDICIRFFKLKVERQARKEFQDFVASNWRILHTINANSGEQADYSFNAMSGMYMNLGIEKSCNLTMPDWVTDDFYADLQAAVYAGNDYIIGEAGFGLLMDPEFARLASGFLLKEWMDNLESVINGTSTVKYYAYSGHDTTINTLLIGLGVKSELIGPANCDYAATVSCELWEKDGELFIKLLFSANSDSEFVSFTRKVPGCASDLCSLSDFKNVIKPFIADNVEICRA</sequence>
<accession>A0A2A6CL91</accession>
<comment type="catalytic activity">
    <reaction evidence="1">
        <text>a phosphate monoester + H2O = an alcohol + phosphate</text>
        <dbReference type="Rhea" id="RHEA:15017"/>
        <dbReference type="ChEBI" id="CHEBI:15377"/>
        <dbReference type="ChEBI" id="CHEBI:30879"/>
        <dbReference type="ChEBI" id="CHEBI:43474"/>
        <dbReference type="ChEBI" id="CHEBI:67140"/>
        <dbReference type="EC" id="3.1.3.2"/>
    </reaction>
</comment>
<comment type="similarity">
    <text evidence="2">Belongs to the histidine acid phosphatase family.</text>
</comment>
<protein>
    <submittedName>
        <fullName evidence="3">Phosphatase</fullName>
    </submittedName>
</protein>
<gene>
    <name evidence="3" type="primary">WBGene00204456</name>
</gene>
<organism evidence="3 4">
    <name type="scientific">Pristionchus pacificus</name>
    <name type="common">Parasitic nematode worm</name>
    <dbReference type="NCBI Taxonomy" id="54126"/>
    <lineage>
        <taxon>Eukaryota</taxon>
        <taxon>Metazoa</taxon>
        <taxon>Ecdysozoa</taxon>
        <taxon>Nematoda</taxon>
        <taxon>Chromadorea</taxon>
        <taxon>Rhabditida</taxon>
        <taxon>Rhabditina</taxon>
        <taxon>Diplogasteromorpha</taxon>
        <taxon>Diplogasteroidea</taxon>
        <taxon>Neodiplogasteridae</taxon>
        <taxon>Pristionchus</taxon>
    </lineage>
</organism>
<dbReference type="AlphaFoldDB" id="A0A2A6CL91"/>
<dbReference type="GO" id="GO:0003993">
    <property type="term" value="F:acid phosphatase activity"/>
    <property type="evidence" value="ECO:0007669"/>
    <property type="project" value="UniProtKB-EC"/>
</dbReference>
<dbReference type="GO" id="GO:0016791">
    <property type="term" value="F:phosphatase activity"/>
    <property type="evidence" value="ECO:0000318"/>
    <property type="project" value="GO_Central"/>
</dbReference>
<dbReference type="CDD" id="cd07061">
    <property type="entry name" value="HP_HAP_like"/>
    <property type="match status" value="2"/>
</dbReference>
<dbReference type="EnsemblMetazoa" id="PPA31591.1">
    <property type="protein sequence ID" value="PPA31591.1"/>
    <property type="gene ID" value="WBGene00204456"/>
</dbReference>
<dbReference type="Pfam" id="PF00328">
    <property type="entry name" value="His_Phos_2"/>
    <property type="match status" value="2"/>
</dbReference>
<name>A0A2A6CL91_PRIPA</name>
<dbReference type="PROSITE" id="PS00616">
    <property type="entry name" value="HIS_ACID_PHOSPHAT_1"/>
    <property type="match status" value="1"/>
</dbReference>
<dbReference type="Gene3D" id="3.40.50.1240">
    <property type="entry name" value="Phosphoglycerate mutase-like"/>
    <property type="match status" value="2"/>
</dbReference>
<dbReference type="InterPro" id="IPR029033">
    <property type="entry name" value="His_PPase_superfam"/>
</dbReference>
<accession>A0A8R1UKR1</accession>
<dbReference type="InterPro" id="IPR000560">
    <property type="entry name" value="His_Pase_clade-2"/>
</dbReference>
<evidence type="ECO:0000256" key="2">
    <source>
        <dbReference type="ARBA" id="ARBA00005375"/>
    </source>
</evidence>